<dbReference type="PANTHER" id="PTHR16504:SF4">
    <property type="entry name" value="5'(3')-DEOXYRIBONUCLEOTIDASE"/>
    <property type="match status" value="1"/>
</dbReference>
<dbReference type="Pfam" id="PF06941">
    <property type="entry name" value="NT5C"/>
    <property type="match status" value="1"/>
</dbReference>
<dbReference type="EMBL" id="FXTP01000002">
    <property type="protein sequence ID" value="SMO48339.1"/>
    <property type="molecule type" value="Genomic_DNA"/>
</dbReference>
<proteinExistence type="inferred from homology"/>
<dbReference type="GO" id="GO:0008253">
    <property type="term" value="F:5'-nucleotidase activity"/>
    <property type="evidence" value="ECO:0007669"/>
    <property type="project" value="InterPro"/>
</dbReference>
<dbReference type="RefSeq" id="WP_142453391.1">
    <property type="nucleotide sequence ID" value="NZ_FXTP01000002.1"/>
</dbReference>
<evidence type="ECO:0000313" key="3">
    <source>
        <dbReference type="Proteomes" id="UP000317557"/>
    </source>
</evidence>
<gene>
    <name evidence="2" type="ORF">SAMN06265219_102398</name>
</gene>
<accession>A0A521BMK8</accession>
<protein>
    <submittedName>
        <fullName evidence="2">5'(3')-deoxyribonucleotidase</fullName>
    </submittedName>
</protein>
<keyword evidence="3" id="KW-1185">Reference proteome</keyword>
<dbReference type="InterPro" id="IPR023214">
    <property type="entry name" value="HAD_sf"/>
</dbReference>
<reference evidence="2 3" key="1">
    <citation type="submission" date="2017-05" db="EMBL/GenBank/DDBJ databases">
        <authorList>
            <person name="Varghese N."/>
            <person name="Submissions S."/>
        </authorList>
    </citation>
    <scope>NUCLEOTIDE SEQUENCE [LARGE SCALE GENOMIC DNA]</scope>
    <source>
        <strain evidence="2 3">DSM 21985</strain>
    </source>
</reference>
<evidence type="ECO:0000313" key="2">
    <source>
        <dbReference type="EMBL" id="SMO48339.1"/>
    </source>
</evidence>
<organism evidence="2 3">
    <name type="scientific">Gracilimonas mengyeensis</name>
    <dbReference type="NCBI Taxonomy" id="1302730"/>
    <lineage>
        <taxon>Bacteria</taxon>
        <taxon>Pseudomonadati</taxon>
        <taxon>Balneolota</taxon>
        <taxon>Balneolia</taxon>
        <taxon>Balneolales</taxon>
        <taxon>Balneolaceae</taxon>
        <taxon>Gracilimonas</taxon>
    </lineage>
</organism>
<dbReference type="SUPFAM" id="SSF56784">
    <property type="entry name" value="HAD-like"/>
    <property type="match status" value="1"/>
</dbReference>
<dbReference type="SFLD" id="SFLDG01126">
    <property type="entry name" value="C1.2:_Nucleotidase_Like"/>
    <property type="match status" value="1"/>
</dbReference>
<dbReference type="InterPro" id="IPR036412">
    <property type="entry name" value="HAD-like_sf"/>
</dbReference>
<dbReference type="SFLD" id="SFLDG01145">
    <property type="entry name" value="C1.2.1"/>
    <property type="match status" value="1"/>
</dbReference>
<dbReference type="GO" id="GO:0009223">
    <property type="term" value="P:pyrimidine deoxyribonucleotide catabolic process"/>
    <property type="evidence" value="ECO:0007669"/>
    <property type="project" value="TreeGrafter"/>
</dbReference>
<evidence type="ECO:0000256" key="1">
    <source>
        <dbReference type="ARBA" id="ARBA00009589"/>
    </source>
</evidence>
<comment type="similarity">
    <text evidence="1">Belongs to the 5'(3')-deoxyribonucleotidase family.</text>
</comment>
<sequence length="148" mass="17100">MIIHIDLDGVIADFDKARNAHPLSKQSPYKGRPDKLPGIYKDLEPIPGSIEAVKKLLDDQRFEVFILSSAPWDNPDAWTHKRLWVEKYFGKAMRNKLILTKRKDLVIGDYLIDDLPWNGAKEFKGTWIHFGSDAFPDWEAILQKLENP</sequence>
<dbReference type="InterPro" id="IPR010708">
    <property type="entry name" value="5'(3')-deoxyribonucleotidase"/>
</dbReference>
<dbReference type="Proteomes" id="UP000317557">
    <property type="component" value="Unassembled WGS sequence"/>
</dbReference>
<dbReference type="AlphaFoldDB" id="A0A521BMK8"/>
<dbReference type="PANTHER" id="PTHR16504">
    <property type="entry name" value="5'(3')-DEOXYRIBONUCLEOTIDASE"/>
    <property type="match status" value="1"/>
</dbReference>
<dbReference type="Gene3D" id="3.40.50.1000">
    <property type="entry name" value="HAD superfamily/HAD-like"/>
    <property type="match status" value="1"/>
</dbReference>
<name>A0A521BMK8_9BACT</name>
<dbReference type="SFLD" id="SFLDS00003">
    <property type="entry name" value="Haloacid_Dehalogenase"/>
    <property type="match status" value="1"/>
</dbReference>
<dbReference type="OrthoDB" id="278110at2"/>